<keyword evidence="2" id="KW-0812">Transmembrane</keyword>
<sequence length="214" mass="24405">MENVTNVEYYRLGQLNLSKYTLYLSLSFVSITVSVMAFVAICMFSKHTKHHILFEGFNFACAINSFAAIYQCFYSIHVQMIGVQQVSRRACALSALFNPLQIFKLFSAHRLKFDLLVTKRLALAAGNLAALMILPIILHFLLTASKSALQFMWLIWFPYDSSLVVAILLYCWYQKLLQQLVARFVHYVRSSKVSPGGCSQDMRSASNDHTHTRV</sequence>
<evidence type="ECO:0000313" key="3">
    <source>
        <dbReference type="EMBL" id="VDP34125.1"/>
    </source>
</evidence>
<protein>
    <submittedName>
        <fullName evidence="5">G_PROTEIN_RECEP_F1_2 domain-containing protein</fullName>
    </submittedName>
</protein>
<feature type="transmembrane region" description="Helical" evidence="2">
    <location>
        <begin position="121"/>
        <end position="141"/>
    </location>
</feature>
<feature type="transmembrane region" description="Helical" evidence="2">
    <location>
        <begin position="153"/>
        <end position="173"/>
    </location>
</feature>
<dbReference type="EMBL" id="UZAM01014473">
    <property type="protein sequence ID" value="VDP34125.1"/>
    <property type="molecule type" value="Genomic_DNA"/>
</dbReference>
<proteinExistence type="predicted"/>
<reference evidence="3 4" key="2">
    <citation type="submission" date="2018-11" db="EMBL/GenBank/DDBJ databases">
        <authorList>
            <consortium name="Pathogen Informatics"/>
        </authorList>
    </citation>
    <scope>NUCLEOTIDE SEQUENCE [LARGE SCALE GENOMIC DNA]</scope>
</reference>
<keyword evidence="2" id="KW-0472">Membrane</keyword>
<dbReference type="Proteomes" id="UP000270296">
    <property type="component" value="Unassembled WGS sequence"/>
</dbReference>
<accession>A0A183J4C7</accession>
<reference evidence="5" key="1">
    <citation type="submission" date="2016-06" db="UniProtKB">
        <authorList>
            <consortium name="WormBaseParasite"/>
        </authorList>
    </citation>
    <scope>IDENTIFICATION</scope>
</reference>
<dbReference type="WBParaSite" id="SBAD_0001109901-mRNA-1">
    <property type="protein sequence ID" value="SBAD_0001109901-mRNA-1"/>
    <property type="gene ID" value="SBAD_0001109901"/>
</dbReference>
<feature type="region of interest" description="Disordered" evidence="1">
    <location>
        <begin position="193"/>
        <end position="214"/>
    </location>
</feature>
<evidence type="ECO:0000256" key="2">
    <source>
        <dbReference type="SAM" id="Phobius"/>
    </source>
</evidence>
<evidence type="ECO:0000313" key="5">
    <source>
        <dbReference type="WBParaSite" id="SBAD_0001109901-mRNA-1"/>
    </source>
</evidence>
<feature type="transmembrane region" description="Helical" evidence="2">
    <location>
        <begin position="20"/>
        <end position="44"/>
    </location>
</feature>
<keyword evidence="4" id="KW-1185">Reference proteome</keyword>
<dbReference type="AlphaFoldDB" id="A0A183J4C7"/>
<evidence type="ECO:0000313" key="4">
    <source>
        <dbReference type="Proteomes" id="UP000270296"/>
    </source>
</evidence>
<keyword evidence="2" id="KW-1133">Transmembrane helix</keyword>
<gene>
    <name evidence="3" type="ORF">SBAD_LOCUS10725</name>
</gene>
<name>A0A183J4C7_9BILA</name>
<evidence type="ECO:0000256" key="1">
    <source>
        <dbReference type="SAM" id="MobiDB-lite"/>
    </source>
</evidence>
<organism evidence="5">
    <name type="scientific">Soboliphyme baturini</name>
    <dbReference type="NCBI Taxonomy" id="241478"/>
    <lineage>
        <taxon>Eukaryota</taxon>
        <taxon>Metazoa</taxon>
        <taxon>Ecdysozoa</taxon>
        <taxon>Nematoda</taxon>
        <taxon>Enoplea</taxon>
        <taxon>Dorylaimia</taxon>
        <taxon>Dioctophymatida</taxon>
        <taxon>Dioctophymatoidea</taxon>
        <taxon>Soboliphymatidae</taxon>
        <taxon>Soboliphyme</taxon>
    </lineage>
</organism>